<dbReference type="NCBIfam" id="TIGR03694">
    <property type="entry name" value="exosort_acyl"/>
    <property type="match status" value="1"/>
</dbReference>
<dbReference type="AlphaFoldDB" id="A0A0B0ELS9"/>
<gene>
    <name evidence="1" type="ORF">SCABRO_02615</name>
</gene>
<evidence type="ECO:0000313" key="1">
    <source>
        <dbReference type="EMBL" id="KHE91645.1"/>
    </source>
</evidence>
<accession>A0A0B0ELS9</accession>
<dbReference type="Gene3D" id="3.40.630.30">
    <property type="match status" value="1"/>
</dbReference>
<comment type="caution">
    <text evidence="1">The sequence shown here is derived from an EMBL/GenBank/DDBJ whole genome shotgun (WGS) entry which is preliminary data.</text>
</comment>
<proteinExistence type="predicted"/>
<dbReference type="SUPFAM" id="SSF55729">
    <property type="entry name" value="Acyl-CoA N-acyltransferases (Nat)"/>
    <property type="match status" value="1"/>
</dbReference>
<evidence type="ECO:0000313" key="2">
    <source>
        <dbReference type="Proteomes" id="UP000030652"/>
    </source>
</evidence>
<name>A0A0B0ELS9_9BACT</name>
<organism evidence="1 2">
    <name type="scientific">Candidatus Scalindua brodae</name>
    <dbReference type="NCBI Taxonomy" id="237368"/>
    <lineage>
        <taxon>Bacteria</taxon>
        <taxon>Pseudomonadati</taxon>
        <taxon>Planctomycetota</taxon>
        <taxon>Candidatus Brocadiia</taxon>
        <taxon>Candidatus Brocadiales</taxon>
        <taxon>Candidatus Scalinduaceae</taxon>
        <taxon>Candidatus Scalindua</taxon>
    </lineage>
</organism>
<dbReference type="Proteomes" id="UP000030652">
    <property type="component" value="Unassembled WGS sequence"/>
</dbReference>
<dbReference type="EMBL" id="JRYO01000187">
    <property type="protein sequence ID" value="KHE91645.1"/>
    <property type="molecule type" value="Genomic_DNA"/>
</dbReference>
<dbReference type="Pfam" id="PF13444">
    <property type="entry name" value="Acetyltransf_5"/>
    <property type="match status" value="1"/>
</dbReference>
<sequence>MREFEFRKVEYGDKGLMEQLYRLRYKVYCHERGIFNEENYPAGIEFDEYDDQSIHFAAVDKDDGEIVGTLRLILPGRYRLPIEKYCPHIKVNDDIPMGKKFAEISRLVISKNLRRRKHDGHYYEAQSEDITGMDADNREYRRLATPMTFGLYREMYWECKKIDVSHWYTLTEKSLWRLLRKHGLLFECIGDEVDYCGPVWPYLASIANIEKELNERYPKFFEYFGMALYYKP</sequence>
<dbReference type="eggNOG" id="COG3916">
    <property type="taxonomic scope" value="Bacteria"/>
</dbReference>
<dbReference type="InterPro" id="IPR022484">
    <property type="entry name" value="PEP-CTERM/exosrtase_acylTfrase"/>
</dbReference>
<dbReference type="InterPro" id="IPR016181">
    <property type="entry name" value="Acyl_CoA_acyltransferase"/>
</dbReference>
<protein>
    <submittedName>
        <fullName evidence="1">Autoinducer synthetase</fullName>
    </submittedName>
</protein>
<reference evidence="1 2" key="1">
    <citation type="submission" date="2014-10" db="EMBL/GenBank/DDBJ databases">
        <title>Draft genome of anammox bacterium scalindua brodae, obtained using differential coverage binning of sequence data from two enrichment reactors.</title>
        <authorList>
            <person name="Speth D.R."/>
            <person name="Russ L."/>
            <person name="Kartal B."/>
            <person name="Op den Camp H.J."/>
            <person name="Dutilh B.E."/>
            <person name="Jetten M.S."/>
        </authorList>
    </citation>
    <scope>NUCLEOTIDE SEQUENCE [LARGE SCALE GENOMIC DNA]</scope>
    <source>
        <strain evidence="1">RU1</strain>
    </source>
</reference>